<dbReference type="EMBL" id="KN834955">
    <property type="protein sequence ID" value="KIK49926.1"/>
    <property type="molecule type" value="Genomic_DNA"/>
</dbReference>
<dbReference type="Proteomes" id="UP000053593">
    <property type="component" value="Unassembled WGS sequence"/>
</dbReference>
<evidence type="ECO:0000256" key="1">
    <source>
        <dbReference type="SAM" id="MobiDB-lite"/>
    </source>
</evidence>
<proteinExistence type="predicted"/>
<dbReference type="GO" id="GO:0003676">
    <property type="term" value="F:nucleic acid binding"/>
    <property type="evidence" value="ECO:0007669"/>
    <property type="project" value="InterPro"/>
</dbReference>
<name>A0A0D0B794_9AGAR</name>
<dbReference type="OrthoDB" id="6153280at2759"/>
<dbReference type="AlphaFoldDB" id="A0A0D0B794"/>
<reference evidence="3 4" key="1">
    <citation type="submission" date="2014-04" db="EMBL/GenBank/DDBJ databases">
        <title>Evolutionary Origins and Diversification of the Mycorrhizal Mutualists.</title>
        <authorList>
            <consortium name="DOE Joint Genome Institute"/>
            <consortium name="Mycorrhizal Genomics Consortium"/>
            <person name="Kohler A."/>
            <person name="Kuo A."/>
            <person name="Nagy L.G."/>
            <person name="Floudas D."/>
            <person name="Copeland A."/>
            <person name="Barry K.W."/>
            <person name="Cichocki N."/>
            <person name="Veneault-Fourrey C."/>
            <person name="LaButti K."/>
            <person name="Lindquist E.A."/>
            <person name="Lipzen A."/>
            <person name="Lundell T."/>
            <person name="Morin E."/>
            <person name="Murat C."/>
            <person name="Riley R."/>
            <person name="Ohm R."/>
            <person name="Sun H."/>
            <person name="Tunlid A."/>
            <person name="Henrissat B."/>
            <person name="Grigoriev I.V."/>
            <person name="Hibbett D.S."/>
            <person name="Martin F."/>
        </authorList>
    </citation>
    <scope>NUCLEOTIDE SEQUENCE [LARGE SCALE GENOMIC DNA]</scope>
    <source>
        <strain evidence="3 4">FD-317 M1</strain>
    </source>
</reference>
<dbReference type="HOGENOM" id="CLU_943515_0_0_1"/>
<dbReference type="Pfam" id="PF00098">
    <property type="entry name" value="zf-CCHC"/>
    <property type="match status" value="1"/>
</dbReference>
<dbReference type="GO" id="GO:0008270">
    <property type="term" value="F:zinc ion binding"/>
    <property type="evidence" value="ECO:0007669"/>
    <property type="project" value="InterPro"/>
</dbReference>
<sequence>MPDGMFKNLTEIKEVNAELSMIQEIMEAAVTYEKSYCTGKWQVIDQSQYSIPDHQAFCNQECKECNDSGHHDHSKDCGSSDQEWPGVCFNCGKPGHWSGSSLCEKSTSTSRNGNPKIHQNHPKLYRIAEEVEKDGECLFRMVESTEDEAEQSNEEVLTRYGDVSSNVDSTKESEPDQWGGSQYDSDAADDEYLHSPSPGSLSSHDDAPAECMGHMCDWDSFTYHWKNELDEHFSALIDDHEPGTIPQVATDTPIEVSDLDYTEYLCSMQPIVDGGYKASVKPEKLNLECTSQCPQ</sequence>
<feature type="region of interest" description="Disordered" evidence="1">
    <location>
        <begin position="144"/>
        <end position="206"/>
    </location>
</feature>
<gene>
    <name evidence="3" type="ORF">GYMLUDRAFT_65481</name>
</gene>
<dbReference type="Gene3D" id="4.10.60.10">
    <property type="entry name" value="Zinc finger, CCHC-type"/>
    <property type="match status" value="1"/>
</dbReference>
<evidence type="ECO:0000313" key="4">
    <source>
        <dbReference type="Proteomes" id="UP000053593"/>
    </source>
</evidence>
<accession>A0A0D0B794</accession>
<dbReference type="InterPro" id="IPR001878">
    <property type="entry name" value="Znf_CCHC"/>
</dbReference>
<keyword evidence="4" id="KW-1185">Reference proteome</keyword>
<evidence type="ECO:0000313" key="3">
    <source>
        <dbReference type="EMBL" id="KIK49926.1"/>
    </source>
</evidence>
<feature type="compositionally biased region" description="Acidic residues" evidence="1">
    <location>
        <begin position="144"/>
        <end position="153"/>
    </location>
</feature>
<feature type="domain" description="CCHC-type" evidence="2">
    <location>
        <begin position="87"/>
        <end position="98"/>
    </location>
</feature>
<evidence type="ECO:0000259" key="2">
    <source>
        <dbReference type="Pfam" id="PF00098"/>
    </source>
</evidence>
<protein>
    <recommendedName>
        <fullName evidence="2">CCHC-type domain-containing protein</fullName>
    </recommendedName>
</protein>
<organism evidence="3 4">
    <name type="scientific">Collybiopsis luxurians FD-317 M1</name>
    <dbReference type="NCBI Taxonomy" id="944289"/>
    <lineage>
        <taxon>Eukaryota</taxon>
        <taxon>Fungi</taxon>
        <taxon>Dikarya</taxon>
        <taxon>Basidiomycota</taxon>
        <taxon>Agaricomycotina</taxon>
        <taxon>Agaricomycetes</taxon>
        <taxon>Agaricomycetidae</taxon>
        <taxon>Agaricales</taxon>
        <taxon>Marasmiineae</taxon>
        <taxon>Omphalotaceae</taxon>
        <taxon>Collybiopsis</taxon>
        <taxon>Collybiopsis luxurians</taxon>
    </lineage>
</organism>